<dbReference type="Proteomes" id="UP000524387">
    <property type="component" value="Unassembled WGS sequence"/>
</dbReference>
<feature type="chain" id="PRO_5032640417" evidence="1">
    <location>
        <begin position="31"/>
        <end position="168"/>
    </location>
</feature>
<evidence type="ECO:0000313" key="3">
    <source>
        <dbReference type="Proteomes" id="UP000524387"/>
    </source>
</evidence>
<comment type="caution">
    <text evidence="2">The sequence shown here is derived from an EMBL/GenBank/DDBJ whole genome shotgun (WGS) entry which is preliminary data.</text>
</comment>
<accession>A0A823IZZ5</accession>
<dbReference type="AlphaFoldDB" id="A0A823IZZ5"/>
<feature type="non-terminal residue" evidence="2">
    <location>
        <position position="168"/>
    </location>
</feature>
<dbReference type="EMBL" id="AABEKN010000006">
    <property type="protein sequence ID" value="EAG9354910.1"/>
    <property type="molecule type" value="Genomic_DNA"/>
</dbReference>
<gene>
    <name evidence="2" type="ORF">CW895_14020</name>
</gene>
<protein>
    <submittedName>
        <fullName evidence="2">Internalin</fullName>
    </submittedName>
</protein>
<name>A0A823IZZ5_LISMN</name>
<dbReference type="SUPFAM" id="SSF52047">
    <property type="entry name" value="RNI-like"/>
    <property type="match status" value="1"/>
</dbReference>
<feature type="signal peptide" evidence="1">
    <location>
        <begin position="1"/>
        <end position="30"/>
    </location>
</feature>
<evidence type="ECO:0000313" key="2">
    <source>
        <dbReference type="EMBL" id="EAG9354910.1"/>
    </source>
</evidence>
<keyword evidence="1" id="KW-0732">Signal</keyword>
<dbReference type="Gene3D" id="3.80.10.10">
    <property type="entry name" value="Ribonuclease Inhibitor"/>
    <property type="match status" value="1"/>
</dbReference>
<organism evidence="2 3">
    <name type="scientific">Listeria monocytogenes</name>
    <dbReference type="NCBI Taxonomy" id="1639"/>
    <lineage>
        <taxon>Bacteria</taxon>
        <taxon>Bacillati</taxon>
        <taxon>Bacillota</taxon>
        <taxon>Bacilli</taxon>
        <taxon>Bacillales</taxon>
        <taxon>Listeriaceae</taxon>
        <taxon>Listeria</taxon>
    </lineage>
</organism>
<proteinExistence type="predicted"/>
<sequence>MSIKSKMMKIGICSVMVLVPLSQVSFSGFAAEEASEKASEEVNQGIVNIPDANLKANLNQIIGQASTADITETQMKGFAALGLDNSVTDLTGIEYATNLTSLAISGSNITNATFPADMSMLTKLEMVEISNSSIDNNVYSRLNTIPGLTSLNLTNNSGITSLKGLIGP</sequence>
<dbReference type="InterPro" id="IPR032675">
    <property type="entry name" value="LRR_dom_sf"/>
</dbReference>
<evidence type="ECO:0000256" key="1">
    <source>
        <dbReference type="SAM" id="SignalP"/>
    </source>
</evidence>
<reference evidence="2 3" key="1">
    <citation type="submission" date="2019-04" db="EMBL/GenBank/DDBJ databases">
        <authorList>
            <consortium name="GenomeTrakr network: Whole genome sequencing for foodborne pathogen traceback"/>
        </authorList>
    </citation>
    <scope>NUCLEOTIDE SEQUENCE [LARGE SCALE GENOMIC DNA]</scope>
    <source>
        <strain evidence="2 3">CFSAN072502</strain>
    </source>
</reference>